<sequence>MIEIRLFNPYIDITYRTEDFPIERYYQFLDNFRKGNEEIISFRPTYEEIRGSDANSKMPEIITICPKHWAKISVTELEGSGDE</sequence>
<gene>
    <name evidence="1" type="ORF">M2256_001858</name>
</gene>
<dbReference type="Proteomes" id="UP001207687">
    <property type="component" value="Unassembled WGS sequence"/>
</dbReference>
<dbReference type="EMBL" id="JAOQNN010000001">
    <property type="protein sequence ID" value="MCW2281400.1"/>
    <property type="molecule type" value="Genomic_DNA"/>
</dbReference>
<dbReference type="AlphaFoldDB" id="A0AAW5TQ15"/>
<organism evidence="1 2">
    <name type="scientific">Lactococcus lactis</name>
    <dbReference type="NCBI Taxonomy" id="1358"/>
    <lineage>
        <taxon>Bacteria</taxon>
        <taxon>Bacillati</taxon>
        <taxon>Bacillota</taxon>
        <taxon>Bacilli</taxon>
        <taxon>Lactobacillales</taxon>
        <taxon>Streptococcaceae</taxon>
        <taxon>Lactococcus</taxon>
    </lineage>
</organism>
<name>A0AAW5TQ15_9LACT</name>
<accession>A0AAW5TQ15</accession>
<dbReference type="RefSeq" id="WP_264653955.1">
    <property type="nucleotide sequence ID" value="NZ_JAOQNN010000001.1"/>
</dbReference>
<evidence type="ECO:0000313" key="1">
    <source>
        <dbReference type="EMBL" id="MCW2281400.1"/>
    </source>
</evidence>
<reference evidence="1" key="1">
    <citation type="submission" date="2023-08" db="EMBL/GenBank/DDBJ databases">
        <title>Genomic analyses of the natural microbiome of Caenorhabditis elegans.</title>
        <authorList>
            <person name="Samuel B."/>
        </authorList>
    </citation>
    <scope>NUCLEOTIDE SEQUENCE</scope>
    <source>
        <strain evidence="1">BIGb0220</strain>
    </source>
</reference>
<evidence type="ECO:0008006" key="3">
    <source>
        <dbReference type="Google" id="ProtNLM"/>
    </source>
</evidence>
<evidence type="ECO:0000313" key="2">
    <source>
        <dbReference type="Proteomes" id="UP001207687"/>
    </source>
</evidence>
<proteinExistence type="predicted"/>
<protein>
    <recommendedName>
        <fullName evidence="3">Ferredoxin</fullName>
    </recommendedName>
</protein>
<comment type="caution">
    <text evidence="1">The sequence shown here is derived from an EMBL/GenBank/DDBJ whole genome shotgun (WGS) entry which is preliminary data.</text>
</comment>